<keyword evidence="3" id="KW-1185">Reference proteome</keyword>
<protein>
    <submittedName>
        <fullName evidence="2">Uncharacterized protein</fullName>
    </submittedName>
</protein>
<organism evidence="2 3">
    <name type="scientific">Camellia sinensis</name>
    <name type="common">Tea plant</name>
    <name type="synonym">Thea sinensis</name>
    <dbReference type="NCBI Taxonomy" id="4442"/>
    <lineage>
        <taxon>Eukaryota</taxon>
        <taxon>Viridiplantae</taxon>
        <taxon>Streptophyta</taxon>
        <taxon>Embryophyta</taxon>
        <taxon>Tracheophyta</taxon>
        <taxon>Spermatophyta</taxon>
        <taxon>Magnoliopsida</taxon>
        <taxon>eudicotyledons</taxon>
        <taxon>Gunneridae</taxon>
        <taxon>Pentapetalae</taxon>
        <taxon>asterids</taxon>
        <taxon>Ericales</taxon>
        <taxon>Theaceae</taxon>
        <taxon>Camellia</taxon>
    </lineage>
</organism>
<name>A0A7J7FYN6_CAMSI</name>
<evidence type="ECO:0000256" key="1">
    <source>
        <dbReference type="SAM" id="MobiDB-lite"/>
    </source>
</evidence>
<evidence type="ECO:0000313" key="3">
    <source>
        <dbReference type="Proteomes" id="UP000593564"/>
    </source>
</evidence>
<evidence type="ECO:0000313" key="2">
    <source>
        <dbReference type="EMBL" id="KAF5933071.1"/>
    </source>
</evidence>
<dbReference type="Proteomes" id="UP000593564">
    <property type="component" value="Unassembled WGS sequence"/>
</dbReference>
<gene>
    <name evidence="2" type="ORF">HYC85_029242</name>
</gene>
<dbReference type="EMBL" id="JACBKZ010000014">
    <property type="protein sequence ID" value="KAF5933071.1"/>
    <property type="molecule type" value="Genomic_DNA"/>
</dbReference>
<proteinExistence type="predicted"/>
<comment type="caution">
    <text evidence="2">The sequence shown here is derived from an EMBL/GenBank/DDBJ whole genome shotgun (WGS) entry which is preliminary data.</text>
</comment>
<feature type="region of interest" description="Disordered" evidence="1">
    <location>
        <begin position="19"/>
        <end position="66"/>
    </location>
</feature>
<feature type="compositionally biased region" description="Basic residues" evidence="1">
    <location>
        <begin position="47"/>
        <end position="66"/>
    </location>
</feature>
<reference evidence="3" key="1">
    <citation type="journal article" date="2020" name="Nat. Commun.">
        <title>Genome assembly of wild tea tree DASZ reveals pedigree and selection history of tea varieties.</title>
        <authorList>
            <person name="Zhang W."/>
            <person name="Zhang Y."/>
            <person name="Qiu H."/>
            <person name="Guo Y."/>
            <person name="Wan H."/>
            <person name="Zhang X."/>
            <person name="Scossa F."/>
            <person name="Alseekh S."/>
            <person name="Zhang Q."/>
            <person name="Wang P."/>
            <person name="Xu L."/>
            <person name="Schmidt M.H."/>
            <person name="Jia X."/>
            <person name="Li D."/>
            <person name="Zhu A."/>
            <person name="Guo F."/>
            <person name="Chen W."/>
            <person name="Ni D."/>
            <person name="Usadel B."/>
            <person name="Fernie A.R."/>
            <person name="Wen W."/>
        </authorList>
    </citation>
    <scope>NUCLEOTIDE SEQUENCE [LARGE SCALE GENOMIC DNA]</scope>
    <source>
        <strain evidence="3">cv. G240</strain>
    </source>
</reference>
<sequence>MTSGSQNHLTWTKLHFYPLRGSLGRKPGRAAQAKVRARKEEKEQKKREKNKRTKMKKNAKKKKKKK</sequence>
<accession>A0A7J7FYN6</accession>
<dbReference type="AlphaFoldDB" id="A0A7J7FYN6"/>
<reference evidence="2 3" key="2">
    <citation type="submission" date="2020-07" db="EMBL/GenBank/DDBJ databases">
        <title>Genome assembly of wild tea tree DASZ reveals pedigree and selection history of tea varieties.</title>
        <authorList>
            <person name="Zhang W."/>
        </authorList>
    </citation>
    <scope>NUCLEOTIDE SEQUENCE [LARGE SCALE GENOMIC DNA]</scope>
    <source>
        <strain evidence="3">cv. G240</strain>
        <tissue evidence="2">Leaf</tissue>
    </source>
</reference>